<keyword evidence="3" id="KW-1185">Reference proteome</keyword>
<feature type="region of interest" description="Disordered" evidence="1">
    <location>
        <begin position="39"/>
        <end position="70"/>
    </location>
</feature>
<reference evidence="2 3" key="1">
    <citation type="submission" date="2018-05" db="EMBL/GenBank/DDBJ databases">
        <title>Genome sequencing and assembly of the regulated plant pathogen Lachnellula willkommii and related sister species for the development of diagnostic species identification markers.</title>
        <authorList>
            <person name="Giroux E."/>
            <person name="Bilodeau G."/>
        </authorList>
    </citation>
    <scope>NUCLEOTIDE SEQUENCE [LARGE SCALE GENOMIC DNA]</scope>
    <source>
        <strain evidence="2 3">CBS 160.35</strain>
    </source>
</reference>
<sequence>MSLKMKTSTPNPTPPAFNPHLPFNQVWNLEEKVSELQISNSKPPPFRFSGKPASAPSRNIFPPTPSRTPIMKETDQEKIYERHMELLSRKNGQHDLQDAVTTPIFTMPVFNHVLANKGTGTGFAQYGLLAGLDDVLQAESASGAPTDEKRKDPRLFFNISSPSSTFICGSQGSGKSHTLSCLLENALLDSEASELPKPLAGLVFHYDSFISDKGGNPCEAAYLSSEEGVKVRVFCAPTNFRAIKATYDKIPGKNVVVEPLRISASHLDTKRMFALMALKQGDGPMPLYANTITRILGDMRMETEENGGPFVYQAFKDQVGLAGLSPDQNRPLQQRFQNLESFMPRAGKKDKANDWTAKAGTLIIVDLSCPCVTPESACSLFSICLDIFLGQETHIGRIVALDEAHKYMNASAEATTLTDNLLQTIRMQRHLGARVIISTQEPTISPALLDLSSVTIVHRFTSPQWLKTLEGHLAGAASKLLTKPENGEDTDDKSSVAQGLFNSIVNLRVGEALLFSPSAVIDLEQIGETGKKQLKRLGAAYVKIRVRARQTADGGTSVMA</sequence>
<proteinExistence type="predicted"/>
<gene>
    <name evidence="2" type="ORF">LOCC1_G003349</name>
</gene>
<evidence type="ECO:0000256" key="1">
    <source>
        <dbReference type="SAM" id="MobiDB-lite"/>
    </source>
</evidence>
<organism evidence="2 3">
    <name type="scientific">Lachnellula occidentalis</name>
    <dbReference type="NCBI Taxonomy" id="215460"/>
    <lineage>
        <taxon>Eukaryota</taxon>
        <taxon>Fungi</taxon>
        <taxon>Dikarya</taxon>
        <taxon>Ascomycota</taxon>
        <taxon>Pezizomycotina</taxon>
        <taxon>Leotiomycetes</taxon>
        <taxon>Helotiales</taxon>
        <taxon>Lachnaceae</taxon>
        <taxon>Lachnellula</taxon>
    </lineage>
</organism>
<accession>A0A8H8S0W9</accession>
<dbReference type="Proteomes" id="UP000443090">
    <property type="component" value="Unassembled WGS sequence"/>
</dbReference>
<dbReference type="InterPro" id="IPR027417">
    <property type="entry name" value="P-loop_NTPase"/>
</dbReference>
<dbReference type="AlphaFoldDB" id="A0A8H8S0W9"/>
<evidence type="ECO:0000313" key="2">
    <source>
        <dbReference type="EMBL" id="TVY44545.1"/>
    </source>
</evidence>
<dbReference type="Gene3D" id="3.40.50.300">
    <property type="entry name" value="P-loop containing nucleotide triphosphate hydrolases"/>
    <property type="match status" value="1"/>
</dbReference>
<dbReference type="EMBL" id="QGMI01000229">
    <property type="protein sequence ID" value="TVY44545.1"/>
    <property type="molecule type" value="Genomic_DNA"/>
</dbReference>
<name>A0A8H8S0W9_9HELO</name>
<dbReference type="OrthoDB" id="2316594at2759"/>
<evidence type="ECO:0008006" key="4">
    <source>
        <dbReference type="Google" id="ProtNLM"/>
    </source>
</evidence>
<dbReference type="SUPFAM" id="SSF52540">
    <property type="entry name" value="P-loop containing nucleoside triphosphate hydrolases"/>
    <property type="match status" value="1"/>
</dbReference>
<evidence type="ECO:0000313" key="3">
    <source>
        <dbReference type="Proteomes" id="UP000443090"/>
    </source>
</evidence>
<comment type="caution">
    <text evidence="2">The sequence shown here is derived from an EMBL/GenBank/DDBJ whole genome shotgun (WGS) entry which is preliminary data.</text>
</comment>
<protein>
    <recommendedName>
        <fullName evidence="4">P-loop containing nucleoside triphosphate hydrolase protein</fullName>
    </recommendedName>
</protein>